<feature type="transmembrane region" description="Helical" evidence="1">
    <location>
        <begin position="20"/>
        <end position="41"/>
    </location>
</feature>
<gene>
    <name evidence="2" type="ORF">ANME2D_02004</name>
</gene>
<keyword evidence="1" id="KW-0812">Transmembrane</keyword>
<name>A0A062V3Q3_9EURY</name>
<proteinExistence type="predicted"/>
<reference evidence="2 3" key="1">
    <citation type="journal article" date="2013" name="Nature">
        <title>Anaerobic oxidation of methane coupled to nitrate reduction in a novel archaeal lineage.</title>
        <authorList>
            <person name="Haroon M.F."/>
            <person name="Hu S."/>
            <person name="Shi Y."/>
            <person name="Imelfort M."/>
            <person name="Keller J."/>
            <person name="Hugenholtz P."/>
            <person name="Yuan Z."/>
            <person name="Tyson G.W."/>
        </authorList>
    </citation>
    <scope>NUCLEOTIDE SEQUENCE [LARGE SCALE GENOMIC DNA]</scope>
    <source>
        <strain evidence="2 3">ANME-2d</strain>
    </source>
</reference>
<protein>
    <submittedName>
        <fullName evidence="2">Uncharacterized protein</fullName>
    </submittedName>
</protein>
<evidence type="ECO:0000256" key="1">
    <source>
        <dbReference type="SAM" id="Phobius"/>
    </source>
</evidence>
<organism evidence="2 3">
    <name type="scientific">Candidatus Methanoperedens nitratireducens</name>
    <dbReference type="NCBI Taxonomy" id="1392998"/>
    <lineage>
        <taxon>Archaea</taxon>
        <taxon>Methanobacteriati</taxon>
        <taxon>Methanobacteriota</taxon>
        <taxon>Stenosarchaea group</taxon>
        <taxon>Methanomicrobia</taxon>
        <taxon>Methanosarcinales</taxon>
        <taxon>ANME-2 cluster</taxon>
        <taxon>Candidatus Methanoperedentaceae</taxon>
        <taxon>Candidatus Methanoperedens</taxon>
    </lineage>
</organism>
<comment type="caution">
    <text evidence="2">The sequence shown here is derived from an EMBL/GenBank/DDBJ whole genome shotgun (WGS) entry which is preliminary data.</text>
</comment>
<keyword evidence="1" id="KW-0472">Membrane</keyword>
<keyword evidence="1" id="KW-1133">Transmembrane helix</keyword>
<dbReference type="EMBL" id="JMIY01000004">
    <property type="protein sequence ID" value="KCZ71947.1"/>
    <property type="molecule type" value="Genomic_DNA"/>
</dbReference>
<dbReference type="AlphaFoldDB" id="A0A062V3Q3"/>
<sequence length="94" mass="10273">MKDTYRCSHYTPYLNGTGLVSVFCLLSFFAASTVPGGNVFFNHFPALPNRAMIATMSPEMIFTSLKVGAGLHRGTAVKDDSLFLKDGLVCYLTE</sequence>
<accession>A0A062V3Q3</accession>
<evidence type="ECO:0000313" key="3">
    <source>
        <dbReference type="Proteomes" id="UP000027153"/>
    </source>
</evidence>
<keyword evidence="3" id="KW-1185">Reference proteome</keyword>
<dbReference type="Proteomes" id="UP000027153">
    <property type="component" value="Unassembled WGS sequence"/>
</dbReference>
<evidence type="ECO:0000313" key="2">
    <source>
        <dbReference type="EMBL" id="KCZ71947.1"/>
    </source>
</evidence>